<dbReference type="EMBL" id="KZ824545">
    <property type="protein sequence ID" value="RAK90296.1"/>
    <property type="molecule type" value="Genomic_DNA"/>
</dbReference>
<evidence type="ECO:0000313" key="1">
    <source>
        <dbReference type="EMBL" id="RAK90296.1"/>
    </source>
</evidence>
<reference evidence="1" key="1">
    <citation type="submission" date="2018-02" db="EMBL/GenBank/DDBJ databases">
        <title>The genomes of Aspergillus section Nigri reveals drivers in fungal speciation.</title>
        <authorList>
            <consortium name="DOE Joint Genome Institute"/>
            <person name="Vesth T.C."/>
            <person name="Nybo J."/>
            <person name="Theobald S."/>
            <person name="Brandl J."/>
            <person name="Frisvad J.C."/>
            <person name="Nielsen K.F."/>
            <person name="Lyhne E.K."/>
            <person name="Kogle M.E."/>
            <person name="Kuo A."/>
            <person name="Riley R."/>
            <person name="Clum A."/>
            <person name="Nolan M."/>
            <person name="Lipzen A."/>
            <person name="Salamov A."/>
            <person name="Henrissat B."/>
            <person name="Wiebenga A."/>
            <person name="De vries R.P."/>
            <person name="Grigoriev I.V."/>
            <person name="Mortensen U.H."/>
            <person name="Andersen M.R."/>
            <person name="Baker S.E."/>
        </authorList>
    </citation>
    <scope>NUCLEOTIDE SEQUENCE</scope>
    <source>
        <strain evidence="1">CBS 115574</strain>
    </source>
</reference>
<gene>
    <name evidence="1" type="ORF">BO79DRAFT_253713</name>
</gene>
<keyword evidence="2" id="KW-1185">Reference proteome</keyword>
<protein>
    <submittedName>
        <fullName evidence="1">Uncharacterized protein</fullName>
    </submittedName>
</protein>
<accession>A0ACD1IKJ4</accession>
<evidence type="ECO:0000313" key="2">
    <source>
        <dbReference type="Proteomes" id="UP000249748"/>
    </source>
</evidence>
<sequence length="170" mass="18351">MFTGTAQALINGILEISGGPHTNVKFKTVSSLPMIPTSQLLSDSQSRPINTYTAASRSSSAKIVAMNQIQRILLMEWDGPPTRAATTVYRLQLASCLNNHPALTLYRAPKYIKQSGNKDIKAPAASLSLTYRKYNSQAKLGLCALEALHDLTKTRLGRVTGHDGPAPSSI</sequence>
<organism evidence="1 2">
    <name type="scientific">Aspergillus costaricaensis CBS 115574</name>
    <dbReference type="NCBI Taxonomy" id="1448317"/>
    <lineage>
        <taxon>Eukaryota</taxon>
        <taxon>Fungi</taxon>
        <taxon>Dikarya</taxon>
        <taxon>Ascomycota</taxon>
        <taxon>Pezizomycotina</taxon>
        <taxon>Eurotiomycetes</taxon>
        <taxon>Eurotiomycetidae</taxon>
        <taxon>Eurotiales</taxon>
        <taxon>Aspergillaceae</taxon>
        <taxon>Aspergillus</taxon>
        <taxon>Aspergillus subgen. Circumdati</taxon>
    </lineage>
</organism>
<proteinExistence type="predicted"/>
<name>A0ACD1IKJ4_9EURO</name>
<dbReference type="Proteomes" id="UP000249748">
    <property type="component" value="Unassembled WGS sequence"/>
</dbReference>